<sequence length="382" mass="43499">MELWYGGIDNLLAINNEEGDRGYWDVVWSNPGETKNTQYRLHGTQFKVITARPDQVEVSFITTYNASLNRGVTVPVNVDKRYIMQRGRSGFYTYAIFERLEGWPGGDMQTLRVAYKLHQAKFRYMALSDTRQRFMPTADDRARGRPLAFKEVVLLNNETSSPEFEGEVDDKYQYSAEDKDIKVHGWISIDDHSPPVGFWMITPSDEFRMGGPFKQDLTSHVGPTSLTMFSSHHYVGKKVGLKFQEGEVWKKVFGPVFIYLHAAARNSANKGKRVTSGSVSAFLLISKTDLQFPLPRSLIRAKEFSSFLWNHRSQSYTSIEKEVHRPTEYLLKRIFGLAFLMGDAAPYAEKNLSFNIEAKPQSNSISLVPQTKFQSSKVKGSA</sequence>
<dbReference type="InterPro" id="IPR010325">
    <property type="entry name" value="Rhamnogal_lyase"/>
</dbReference>
<gene>
    <name evidence="1" type="ORF">RchiOBHm_Chr2g0088441</name>
</gene>
<dbReference type="Gene3D" id="2.70.98.10">
    <property type="match status" value="1"/>
</dbReference>
<accession>A0A2P6RIW4</accession>
<reference evidence="1 2" key="1">
    <citation type="journal article" date="2018" name="Nat. Genet.">
        <title>The Rosa genome provides new insights in the design of modern roses.</title>
        <authorList>
            <person name="Bendahmane M."/>
        </authorList>
    </citation>
    <scope>NUCLEOTIDE SEQUENCE [LARGE SCALE GENOMIC DNA]</scope>
    <source>
        <strain evidence="2">cv. Old Blush</strain>
    </source>
</reference>
<keyword evidence="1" id="KW-0456">Lyase</keyword>
<dbReference type="GO" id="GO:0016829">
    <property type="term" value="F:lyase activity"/>
    <property type="evidence" value="ECO:0007669"/>
    <property type="project" value="UniProtKB-KW"/>
</dbReference>
<organism evidence="1 2">
    <name type="scientific">Rosa chinensis</name>
    <name type="common">China rose</name>
    <dbReference type="NCBI Taxonomy" id="74649"/>
    <lineage>
        <taxon>Eukaryota</taxon>
        <taxon>Viridiplantae</taxon>
        <taxon>Streptophyta</taxon>
        <taxon>Embryophyta</taxon>
        <taxon>Tracheophyta</taxon>
        <taxon>Spermatophyta</taxon>
        <taxon>Magnoliopsida</taxon>
        <taxon>eudicotyledons</taxon>
        <taxon>Gunneridae</taxon>
        <taxon>Pentapetalae</taxon>
        <taxon>rosids</taxon>
        <taxon>fabids</taxon>
        <taxon>Rosales</taxon>
        <taxon>Rosaceae</taxon>
        <taxon>Rosoideae</taxon>
        <taxon>Rosoideae incertae sedis</taxon>
        <taxon>Rosa</taxon>
    </lineage>
</organism>
<dbReference type="PANTHER" id="PTHR32018:SF6">
    <property type="entry name" value="RHAMNOGALACTURONAN ENDOLYASE"/>
    <property type="match status" value="1"/>
</dbReference>
<dbReference type="GO" id="GO:0005975">
    <property type="term" value="P:carbohydrate metabolic process"/>
    <property type="evidence" value="ECO:0007669"/>
    <property type="project" value="InterPro"/>
</dbReference>
<dbReference type="PANTHER" id="PTHR32018">
    <property type="entry name" value="RHAMNOGALACTURONATE LYASE FAMILY PROTEIN"/>
    <property type="match status" value="1"/>
</dbReference>
<dbReference type="AlphaFoldDB" id="A0A2P6RIW4"/>
<dbReference type="InterPro" id="IPR011013">
    <property type="entry name" value="Gal_mutarotase_sf_dom"/>
</dbReference>
<dbReference type="InterPro" id="IPR051850">
    <property type="entry name" value="Polysacch_Lyase_4"/>
</dbReference>
<protein>
    <submittedName>
        <fullName evidence="1">Putative rhamnogalacturonate lyase, galactose mutarotase-like domain-containing protein</fullName>
    </submittedName>
</protein>
<dbReference type="EMBL" id="PDCK01000040">
    <property type="protein sequence ID" value="PRQ46376.1"/>
    <property type="molecule type" value="Genomic_DNA"/>
</dbReference>
<proteinExistence type="predicted"/>
<dbReference type="Gramene" id="PRQ46376">
    <property type="protein sequence ID" value="PRQ46376"/>
    <property type="gene ID" value="RchiOBHm_Chr2g0088441"/>
</dbReference>
<dbReference type="Proteomes" id="UP000238479">
    <property type="component" value="Chromosome 2"/>
</dbReference>
<dbReference type="SUPFAM" id="SSF74650">
    <property type="entry name" value="Galactose mutarotase-like"/>
    <property type="match status" value="1"/>
</dbReference>
<dbReference type="GO" id="GO:0030246">
    <property type="term" value="F:carbohydrate binding"/>
    <property type="evidence" value="ECO:0007669"/>
    <property type="project" value="InterPro"/>
</dbReference>
<evidence type="ECO:0000313" key="1">
    <source>
        <dbReference type="EMBL" id="PRQ46376.1"/>
    </source>
</evidence>
<evidence type="ECO:0000313" key="2">
    <source>
        <dbReference type="Proteomes" id="UP000238479"/>
    </source>
</evidence>
<dbReference type="CDD" id="cd10320">
    <property type="entry name" value="RGL4_N"/>
    <property type="match status" value="1"/>
</dbReference>
<comment type="caution">
    <text evidence="1">The sequence shown here is derived from an EMBL/GenBank/DDBJ whole genome shotgun (WGS) entry which is preliminary data.</text>
</comment>
<name>A0A2P6RIW4_ROSCH</name>
<dbReference type="Pfam" id="PF06045">
    <property type="entry name" value="Rhamnogal_lyase"/>
    <property type="match status" value="1"/>
</dbReference>
<keyword evidence="2" id="KW-1185">Reference proteome</keyword>
<dbReference type="STRING" id="74649.A0A2P6RIW4"/>
<dbReference type="InterPro" id="IPR014718">
    <property type="entry name" value="GH-type_carb-bd"/>
</dbReference>